<evidence type="ECO:0000256" key="1">
    <source>
        <dbReference type="ARBA" id="ARBA00023157"/>
    </source>
</evidence>
<keyword evidence="1" id="KW-1015">Disulfide bond</keyword>
<dbReference type="SUPFAM" id="SSF56436">
    <property type="entry name" value="C-type lectin-like"/>
    <property type="match status" value="7"/>
</dbReference>
<feature type="domain" description="C-type lectin" evidence="2">
    <location>
        <begin position="573"/>
        <end position="680"/>
    </location>
</feature>
<feature type="domain" description="C-type lectin" evidence="2">
    <location>
        <begin position="686"/>
        <end position="790"/>
    </location>
</feature>
<dbReference type="InterPro" id="IPR018378">
    <property type="entry name" value="C-type_lectin_CS"/>
</dbReference>
<feature type="domain" description="C-type lectin" evidence="2">
    <location>
        <begin position="452"/>
        <end position="561"/>
    </location>
</feature>
<feature type="non-terminal residue" evidence="3">
    <location>
        <position position="1"/>
    </location>
</feature>
<dbReference type="SMART" id="SM00034">
    <property type="entry name" value="CLECT"/>
    <property type="match status" value="7"/>
</dbReference>
<feature type="domain" description="C-type lectin" evidence="2">
    <location>
        <begin position="344"/>
        <end position="451"/>
    </location>
</feature>
<sequence>MIKIKKTWQDAHSYCRSTYTDLASIRSPWEQNQVNNVISRSDSVWIGLFLDNWQWSDQWSRRFRTWESGPLSVGSGDCAAVVAGNSGKWSNDSCTTLHPFVCYGASPLQTVSRLYHAVRYLKTWPDAQRYCRARFTDLATVDSVNDVYSVKNQVDLSYTGLLWVGIQRSVSTNWSWSMGDESQANYFNWAAGNPSGSGQCVSNTNAVWSNTDCQTLLYFVCFSESTGYIMVIINKTWQDAQSYCRSTYTDLARIRSPWEQTQVNNVVRRWVSVWIGLFLDNWQWSDQWSRRFRNWALGPPSDGTGDCAAVVAGNYGRWMSDSCTTLHPFVCYGAPSLRPAPGLYHAVNVLKTWPDAQRYCREKFTDLATVDSVDDVYSVMNQVDFTYSGLLWIGLQRPINNLWWWSLGDEPLSDYFNWATGNPSGIGQCVSNMNGFWNDTDCQTPLYFACYSEGTGYIMVSIKKTWQDAQSYCRSTYTDLASIRSPWEQNQLNNVVSRSDSVWIGLFLDNWQWSDQWNRRFRNWESGPLSVGSGDCAAVVAGNSGKWSNDSCTTLHPFVCYGAPPFQPVSRLYHAVRHLKTWPDAQRYCRARFTDLATVDSVNDVYSVRNQVDLSYTGLLWVGLQRAVSTNWSWSMGDESLANYFNWATGNPSGSGQCVSNMNAVWSDIDCQTLLYFVCFSGELSNKGTGYIMVLIKKTWQSAQSYCRSTYTDLASIRSPWEQTQVNNVVGSRIFVWIGLFLDNWQWSDQWSRHFRNWALGPPSVGTGDCAAVVAGKYGRWMNDNCTTLH</sequence>
<dbReference type="PROSITE" id="PS00615">
    <property type="entry name" value="C_TYPE_LECTIN_1"/>
    <property type="match status" value="4"/>
</dbReference>
<gene>
    <name evidence="3" type="ORF">HF521_009694</name>
</gene>
<evidence type="ECO:0000313" key="4">
    <source>
        <dbReference type="Proteomes" id="UP000606274"/>
    </source>
</evidence>
<evidence type="ECO:0000259" key="2">
    <source>
        <dbReference type="PROSITE" id="PS50041"/>
    </source>
</evidence>
<dbReference type="EMBL" id="JABFDY010000002">
    <property type="protein sequence ID" value="KAF7710822.1"/>
    <property type="molecule type" value="Genomic_DNA"/>
</dbReference>
<evidence type="ECO:0000313" key="3">
    <source>
        <dbReference type="EMBL" id="KAF7710822.1"/>
    </source>
</evidence>
<dbReference type="PANTHER" id="PTHR45784:SF3">
    <property type="entry name" value="C-TYPE LECTIN DOMAIN FAMILY 4 MEMBER K-LIKE-RELATED"/>
    <property type="match status" value="1"/>
</dbReference>
<dbReference type="InterPro" id="IPR016186">
    <property type="entry name" value="C-type_lectin-like/link_sf"/>
</dbReference>
<keyword evidence="4" id="KW-1185">Reference proteome</keyword>
<organism evidence="3 4">
    <name type="scientific">Silurus meridionalis</name>
    <name type="common">Southern catfish</name>
    <name type="synonym">Silurus soldatovi meridionalis</name>
    <dbReference type="NCBI Taxonomy" id="175797"/>
    <lineage>
        <taxon>Eukaryota</taxon>
        <taxon>Metazoa</taxon>
        <taxon>Chordata</taxon>
        <taxon>Craniata</taxon>
        <taxon>Vertebrata</taxon>
        <taxon>Euteleostomi</taxon>
        <taxon>Actinopterygii</taxon>
        <taxon>Neopterygii</taxon>
        <taxon>Teleostei</taxon>
        <taxon>Ostariophysi</taxon>
        <taxon>Siluriformes</taxon>
        <taxon>Siluridae</taxon>
        <taxon>Silurus</taxon>
    </lineage>
</organism>
<feature type="domain" description="C-type lectin" evidence="2">
    <location>
        <begin position="223"/>
        <end position="332"/>
    </location>
</feature>
<feature type="domain" description="C-type lectin" evidence="2">
    <location>
        <begin position="1"/>
        <end position="103"/>
    </location>
</feature>
<comment type="caution">
    <text evidence="3">The sequence shown here is derived from an EMBL/GenBank/DDBJ whole genome shotgun (WGS) entry which is preliminary data.</text>
</comment>
<feature type="domain" description="C-type lectin" evidence="2">
    <location>
        <begin position="110"/>
        <end position="222"/>
    </location>
</feature>
<dbReference type="AlphaFoldDB" id="A0A8T0BU48"/>
<accession>A0A8T0BU48</accession>
<dbReference type="PANTHER" id="PTHR45784">
    <property type="entry name" value="C-TYPE LECTIN DOMAIN FAMILY 20 MEMBER A-RELATED"/>
    <property type="match status" value="1"/>
</dbReference>
<dbReference type="Gene3D" id="3.10.100.10">
    <property type="entry name" value="Mannose-Binding Protein A, subunit A"/>
    <property type="match status" value="7"/>
</dbReference>
<reference evidence="3" key="1">
    <citation type="submission" date="2020-08" db="EMBL/GenBank/DDBJ databases">
        <title>Chromosome-level assembly of Southern catfish (Silurus meridionalis) provides insights into visual adaptation to the nocturnal and benthic lifestyles.</title>
        <authorList>
            <person name="Zhang Y."/>
            <person name="Wang D."/>
            <person name="Peng Z."/>
        </authorList>
    </citation>
    <scope>NUCLEOTIDE SEQUENCE</scope>
    <source>
        <strain evidence="3">SWU-2019-XX</strain>
        <tissue evidence="3">Muscle</tissue>
    </source>
</reference>
<dbReference type="Proteomes" id="UP000606274">
    <property type="component" value="Unassembled WGS sequence"/>
</dbReference>
<protein>
    <recommendedName>
        <fullName evidence="2">C-type lectin domain-containing protein</fullName>
    </recommendedName>
</protein>
<dbReference type="InterPro" id="IPR001304">
    <property type="entry name" value="C-type_lectin-like"/>
</dbReference>
<dbReference type="InterPro" id="IPR016187">
    <property type="entry name" value="CTDL_fold"/>
</dbReference>
<dbReference type="PROSITE" id="PS50041">
    <property type="entry name" value="C_TYPE_LECTIN_2"/>
    <property type="match status" value="7"/>
</dbReference>
<dbReference type="Pfam" id="PF00059">
    <property type="entry name" value="Lectin_C"/>
    <property type="match status" value="7"/>
</dbReference>
<proteinExistence type="predicted"/>
<name>A0A8T0BU48_SILME</name>